<gene>
    <name evidence="1" type="ORF">ABDB84_11630</name>
</gene>
<dbReference type="Proteomes" id="UP001410394">
    <property type="component" value="Unassembled WGS sequence"/>
</dbReference>
<organism evidence="1 2">
    <name type="scientific">Uliginosibacterium sediminicola</name>
    <dbReference type="NCBI Taxonomy" id="2024550"/>
    <lineage>
        <taxon>Bacteria</taxon>
        <taxon>Pseudomonadati</taxon>
        <taxon>Pseudomonadota</taxon>
        <taxon>Betaproteobacteria</taxon>
        <taxon>Rhodocyclales</taxon>
        <taxon>Zoogloeaceae</taxon>
        <taxon>Uliginosibacterium</taxon>
    </lineage>
</organism>
<comment type="caution">
    <text evidence="1">The sequence shown here is derived from an EMBL/GenBank/DDBJ whole genome shotgun (WGS) entry which is preliminary data.</text>
</comment>
<dbReference type="RefSeq" id="WP_345919899.1">
    <property type="nucleotide sequence ID" value="NZ_JBDIVE010000005.1"/>
</dbReference>
<name>A0ABU9YZN2_9RHOO</name>
<accession>A0ABU9YZN2</accession>
<evidence type="ECO:0000313" key="2">
    <source>
        <dbReference type="Proteomes" id="UP001410394"/>
    </source>
</evidence>
<reference evidence="1 2" key="1">
    <citation type="journal article" date="2018" name="Int. J. Syst. Evol. Microbiol.">
        <title>Uliginosibacterium sediminicola sp. nov., isolated from freshwater sediment.</title>
        <authorList>
            <person name="Hwang W.M."/>
            <person name="Kim S.M."/>
            <person name="Kang K."/>
            <person name="Ahn T.Y."/>
        </authorList>
    </citation>
    <scope>NUCLEOTIDE SEQUENCE [LARGE SCALE GENOMIC DNA]</scope>
    <source>
        <strain evidence="1 2">M1-21</strain>
    </source>
</reference>
<dbReference type="EMBL" id="JBDIVE010000005">
    <property type="protein sequence ID" value="MEN3069132.1"/>
    <property type="molecule type" value="Genomic_DNA"/>
</dbReference>
<evidence type="ECO:0000313" key="1">
    <source>
        <dbReference type="EMBL" id="MEN3069132.1"/>
    </source>
</evidence>
<sequence length="48" mass="5793">MKFKAVSWGKWRWRERLARKWARKAPVKLEGMFPLSFVPESSSRQRSV</sequence>
<proteinExistence type="predicted"/>
<protein>
    <submittedName>
        <fullName evidence="1">Uncharacterized protein</fullName>
    </submittedName>
</protein>
<keyword evidence="2" id="KW-1185">Reference proteome</keyword>